<accession>H1FXL1</accession>
<dbReference type="PATRIC" id="fig|929558.5.peg.913"/>
<dbReference type="Proteomes" id="UP000006431">
    <property type="component" value="Unassembled WGS sequence"/>
</dbReference>
<evidence type="ECO:0000313" key="1">
    <source>
        <dbReference type="EMBL" id="EHP29443.1"/>
    </source>
</evidence>
<sequence length="59" mass="7016">MKTEYKTIESLVSLNEKLVEIELMVTPEELKTFATYCIKNDIKFNDWIRKLAYDDLSKI</sequence>
<proteinExistence type="predicted"/>
<evidence type="ECO:0000313" key="2">
    <source>
        <dbReference type="Proteomes" id="UP000006431"/>
    </source>
</evidence>
<accession>B6BLY3</accession>
<keyword evidence="2" id="KW-1185">Reference proteome</keyword>
<dbReference type="HOGENOM" id="CLU_2959150_0_0_7"/>
<dbReference type="EMBL" id="AFRZ01000001">
    <property type="protein sequence ID" value="EHP29443.1"/>
    <property type="molecule type" value="Genomic_DNA"/>
</dbReference>
<organism evidence="1 2">
    <name type="scientific">Sulfurimonas gotlandica (strain DSM 19862 / JCM 16533 / GD1)</name>
    <dbReference type="NCBI Taxonomy" id="929558"/>
    <lineage>
        <taxon>Bacteria</taxon>
        <taxon>Pseudomonadati</taxon>
        <taxon>Campylobacterota</taxon>
        <taxon>Epsilonproteobacteria</taxon>
        <taxon>Campylobacterales</taxon>
        <taxon>Sulfurimonadaceae</taxon>
        <taxon>Sulfurimonas</taxon>
    </lineage>
</organism>
<dbReference type="AlphaFoldDB" id="B6BLY3"/>
<reference evidence="1 2" key="1">
    <citation type="journal article" date="2012" name="Proc. Natl. Acad. Sci. U.S.A.">
        <title>Genome and physiology of a model Epsilonproteobacterium responsible for sulfide detoxification in marine oxygen depletion zones.</title>
        <authorList>
            <person name="Grote J."/>
            <person name="Schott T."/>
            <person name="Bruckner C.G."/>
            <person name="Glockner F.O."/>
            <person name="Jost G."/>
            <person name="Teeling H."/>
            <person name="Labrenz M."/>
            <person name="Jurgens K."/>
        </authorList>
    </citation>
    <scope>NUCLEOTIDE SEQUENCE [LARGE SCALE GENOMIC DNA]</scope>
    <source>
        <strain evidence="1 2">GD1</strain>
    </source>
</reference>
<protein>
    <submittedName>
        <fullName evidence="1">Uncharacterized protein</fullName>
    </submittedName>
</protein>
<name>B6BLY3_SULGG</name>
<dbReference type="STRING" id="929558.SMGD1_0917"/>
<comment type="caution">
    <text evidence="1">The sequence shown here is derived from an EMBL/GenBank/DDBJ whole genome shotgun (WGS) entry which is preliminary data.</text>
</comment>
<gene>
    <name evidence="1" type="ORF">SMGD1_0917</name>
</gene>
<dbReference type="RefSeq" id="WP_008338955.1">
    <property type="nucleotide sequence ID" value="NZ_AFRZ01000001.1"/>
</dbReference>